<dbReference type="Pfam" id="PF25963">
    <property type="entry name" value="Beta-barrel_AAEA"/>
    <property type="match status" value="1"/>
</dbReference>
<keyword evidence="2" id="KW-0175">Coiled coil</keyword>
<evidence type="ECO:0000313" key="5">
    <source>
        <dbReference type="EMBL" id="AOA59965.1"/>
    </source>
</evidence>
<dbReference type="Proteomes" id="UP000093391">
    <property type="component" value="Chromosome"/>
</dbReference>
<evidence type="ECO:0000313" key="6">
    <source>
        <dbReference type="Proteomes" id="UP000093391"/>
    </source>
</evidence>
<dbReference type="PANTHER" id="PTHR30386">
    <property type="entry name" value="MEMBRANE FUSION SUBUNIT OF EMRAB-TOLC MULTIDRUG EFFLUX PUMP"/>
    <property type="match status" value="1"/>
</dbReference>
<dbReference type="InterPro" id="IPR050739">
    <property type="entry name" value="MFP"/>
</dbReference>
<evidence type="ECO:0000256" key="1">
    <source>
        <dbReference type="ARBA" id="ARBA00009477"/>
    </source>
</evidence>
<evidence type="ECO:0000259" key="3">
    <source>
        <dbReference type="Pfam" id="PF25917"/>
    </source>
</evidence>
<sequence>MLLLALAWLFYWWNDARYKVETDDAYVRADVATVSSHIAGFIAAVQVEDHQWVRAGQVLATIDDQDLQQKLQQAQADVDAAQADVNAAVSKIRYNQGQVQRQDHLIQHAQAQYQARISDAEWSRQQRQREQLLYQQQLSSTEQLEQAQAKQKRADADRLAAQAAWHAQQQDRGLLGLEEQHLQAELAKAQAVLQQQQARLQQAKINLSYREIIAPISGRIGQRRLRLGQTVAAGTPLLAIVPEQFYIIANFKETQIQAMRKGQAVDVKVDALHGQHFKAYVDSLAPASGAQFALLPPDNATGNFTKIVQRIPVKIVFDAQQDLTALKSGMSSVITVDTRHD</sequence>
<dbReference type="InterPro" id="IPR058634">
    <property type="entry name" value="AaeA-lik-b-barrel"/>
</dbReference>
<dbReference type="Gene3D" id="2.40.50.100">
    <property type="match status" value="1"/>
</dbReference>
<feature type="coiled-coil region" evidence="2">
    <location>
        <begin position="64"/>
        <end position="91"/>
    </location>
</feature>
<name>A0A1B2M430_9GAMM</name>
<dbReference type="Pfam" id="PF25917">
    <property type="entry name" value="BSH_RND"/>
    <property type="match status" value="1"/>
</dbReference>
<dbReference type="STRING" id="1789224.BFG52_10375"/>
<accession>A0A1B2M430</accession>
<reference evidence="5 6" key="1">
    <citation type="submission" date="2016-08" db="EMBL/GenBank/DDBJ databases">
        <authorList>
            <person name="Seilhamer J.J."/>
        </authorList>
    </citation>
    <scope>NUCLEOTIDE SEQUENCE [LARGE SCALE GENOMIC DNA]</scope>
    <source>
        <strain evidence="5 6">BRTC-1</strain>
    </source>
</reference>
<comment type="similarity">
    <text evidence="1">Belongs to the membrane fusion protein (MFP) (TC 8.A.1) family.</text>
</comment>
<protein>
    <submittedName>
        <fullName evidence="5">Uncharacterized protein</fullName>
    </submittedName>
</protein>
<dbReference type="AlphaFoldDB" id="A0A1B2M430"/>
<proteinExistence type="inferred from homology"/>
<feature type="coiled-coil region" evidence="2">
    <location>
        <begin position="179"/>
        <end position="206"/>
    </location>
</feature>
<dbReference type="InterPro" id="IPR058625">
    <property type="entry name" value="MdtA-like_BSH"/>
</dbReference>
<evidence type="ECO:0000259" key="4">
    <source>
        <dbReference type="Pfam" id="PF25963"/>
    </source>
</evidence>
<dbReference type="PRINTS" id="PR01490">
    <property type="entry name" value="RTXTOXIND"/>
</dbReference>
<feature type="domain" description="p-hydroxybenzoic acid efflux pump subunit AaeA-like beta-barrel" evidence="4">
    <location>
        <begin position="245"/>
        <end position="336"/>
    </location>
</feature>
<organism evidence="5 6">
    <name type="scientific">Acinetobacter larvae</name>
    <dbReference type="NCBI Taxonomy" id="1789224"/>
    <lineage>
        <taxon>Bacteria</taxon>
        <taxon>Pseudomonadati</taxon>
        <taxon>Pseudomonadota</taxon>
        <taxon>Gammaproteobacteria</taxon>
        <taxon>Moraxellales</taxon>
        <taxon>Moraxellaceae</taxon>
        <taxon>Acinetobacter</taxon>
    </lineage>
</organism>
<gene>
    <name evidence="5" type="ORF">BFG52_10375</name>
</gene>
<dbReference type="KEGG" id="ala:BFG52_10375"/>
<dbReference type="Gene3D" id="1.10.287.470">
    <property type="entry name" value="Helix hairpin bin"/>
    <property type="match status" value="1"/>
</dbReference>
<evidence type="ECO:0000256" key="2">
    <source>
        <dbReference type="SAM" id="Coils"/>
    </source>
</evidence>
<dbReference type="SUPFAM" id="SSF111369">
    <property type="entry name" value="HlyD-like secretion proteins"/>
    <property type="match status" value="2"/>
</dbReference>
<dbReference type="PANTHER" id="PTHR30386:SF24">
    <property type="entry name" value="MULTIDRUG RESISTANCE EFFLUX PUMP"/>
    <property type="match status" value="1"/>
</dbReference>
<dbReference type="EMBL" id="CP016895">
    <property type="protein sequence ID" value="AOA59965.1"/>
    <property type="molecule type" value="Genomic_DNA"/>
</dbReference>
<keyword evidence="6" id="KW-1185">Reference proteome</keyword>
<feature type="domain" description="Multidrug resistance protein MdtA-like barrel-sandwich hybrid" evidence="3">
    <location>
        <begin position="31"/>
        <end position="241"/>
    </location>
</feature>
<dbReference type="Gene3D" id="2.40.30.170">
    <property type="match status" value="1"/>
</dbReference>